<accession>A0A2N1MMQ7</accession>
<proteinExistence type="predicted"/>
<organism evidence="2 3">
    <name type="scientific">Rhizophagus irregularis</name>
    <dbReference type="NCBI Taxonomy" id="588596"/>
    <lineage>
        <taxon>Eukaryota</taxon>
        <taxon>Fungi</taxon>
        <taxon>Fungi incertae sedis</taxon>
        <taxon>Mucoromycota</taxon>
        <taxon>Glomeromycotina</taxon>
        <taxon>Glomeromycetes</taxon>
        <taxon>Glomerales</taxon>
        <taxon>Glomeraceae</taxon>
        <taxon>Rhizophagus</taxon>
    </lineage>
</organism>
<protein>
    <submittedName>
        <fullName evidence="2">Uncharacterized protein</fullName>
    </submittedName>
</protein>
<keyword evidence="1" id="KW-0812">Transmembrane</keyword>
<reference evidence="2 3" key="1">
    <citation type="submission" date="2016-04" db="EMBL/GenBank/DDBJ databases">
        <title>Genome analyses suggest a sexual origin of heterokaryosis in a supposedly ancient asexual fungus.</title>
        <authorList>
            <person name="Ropars J."/>
            <person name="Sedzielewska K."/>
            <person name="Noel J."/>
            <person name="Charron P."/>
            <person name="Farinelli L."/>
            <person name="Marton T."/>
            <person name="Kruger M."/>
            <person name="Pelin A."/>
            <person name="Brachmann A."/>
            <person name="Corradi N."/>
        </authorList>
    </citation>
    <scope>NUCLEOTIDE SEQUENCE [LARGE SCALE GENOMIC DNA]</scope>
    <source>
        <strain evidence="2 3">C2</strain>
    </source>
</reference>
<comment type="caution">
    <text evidence="2">The sequence shown here is derived from an EMBL/GenBank/DDBJ whole genome shotgun (WGS) entry which is preliminary data.</text>
</comment>
<dbReference type="EMBL" id="LLXL01001783">
    <property type="protein sequence ID" value="PKK62896.1"/>
    <property type="molecule type" value="Genomic_DNA"/>
</dbReference>
<gene>
    <name evidence="2" type="ORF">RhiirC2_789682</name>
</gene>
<feature type="transmembrane region" description="Helical" evidence="1">
    <location>
        <begin position="44"/>
        <end position="64"/>
    </location>
</feature>
<dbReference type="Proteomes" id="UP000233469">
    <property type="component" value="Unassembled WGS sequence"/>
</dbReference>
<evidence type="ECO:0000313" key="3">
    <source>
        <dbReference type="Proteomes" id="UP000233469"/>
    </source>
</evidence>
<reference evidence="2 3" key="2">
    <citation type="submission" date="2017-10" db="EMBL/GenBank/DDBJ databases">
        <title>Extensive intraspecific genome diversity in a model arbuscular mycorrhizal fungus.</title>
        <authorList>
            <person name="Chen E.C.H."/>
            <person name="Morin E."/>
            <person name="Baudet D."/>
            <person name="Noel J."/>
            <person name="Ndikumana S."/>
            <person name="Charron P."/>
            <person name="St-Onge C."/>
            <person name="Giorgi J."/>
            <person name="Grigoriev I.V."/>
            <person name="Roux C."/>
            <person name="Martin F.M."/>
            <person name="Corradi N."/>
        </authorList>
    </citation>
    <scope>NUCLEOTIDE SEQUENCE [LARGE SCALE GENOMIC DNA]</scope>
    <source>
        <strain evidence="2 3">C2</strain>
    </source>
</reference>
<evidence type="ECO:0000256" key="1">
    <source>
        <dbReference type="SAM" id="Phobius"/>
    </source>
</evidence>
<dbReference type="AlphaFoldDB" id="A0A2N1MMQ7"/>
<evidence type="ECO:0000313" key="2">
    <source>
        <dbReference type="EMBL" id="PKK62896.1"/>
    </source>
</evidence>
<keyword evidence="1" id="KW-0472">Membrane</keyword>
<sequence length="96" mass="11193">MSKSNLQICNNNKNPPNRYVNNNVDLDNIDMGNEICNGQFLRRAAIYVIVLPISSLFLTSVLVAELELLKMKYYQDDENNIKLSFEYYSQLFKYSN</sequence>
<name>A0A2N1MMQ7_9GLOM</name>
<keyword evidence="1" id="KW-1133">Transmembrane helix</keyword>